<evidence type="ECO:0000313" key="17">
    <source>
        <dbReference type="EMBL" id="PQJ54991.1"/>
    </source>
</evidence>
<dbReference type="Pfam" id="PF07715">
    <property type="entry name" value="Plug"/>
    <property type="match status" value="1"/>
</dbReference>
<evidence type="ECO:0000256" key="13">
    <source>
        <dbReference type="SAM" id="MobiDB-lite"/>
    </source>
</evidence>
<keyword evidence="4 11" id="KW-1134">Transmembrane beta strand</keyword>
<comment type="subcellular location">
    <subcellularLocation>
        <location evidence="1 11">Cell outer membrane</location>
        <topology evidence="1 11">Multi-pass membrane protein</topology>
    </subcellularLocation>
</comment>
<dbReference type="Pfam" id="PF00593">
    <property type="entry name" value="TonB_dep_Rec_b-barrel"/>
    <property type="match status" value="1"/>
</dbReference>
<dbReference type="GO" id="GO:0015344">
    <property type="term" value="F:siderophore uptake transmembrane transporter activity"/>
    <property type="evidence" value="ECO:0007669"/>
    <property type="project" value="TreeGrafter"/>
</dbReference>
<dbReference type="PANTHER" id="PTHR30069">
    <property type="entry name" value="TONB-DEPENDENT OUTER MEMBRANE RECEPTOR"/>
    <property type="match status" value="1"/>
</dbReference>
<proteinExistence type="inferred from homology"/>
<comment type="similarity">
    <text evidence="2">Belongs to the TonB-dependent receptor family. Hemoglobin/haptoglobin binding protein subfamily.</text>
</comment>
<evidence type="ECO:0000313" key="18">
    <source>
        <dbReference type="Proteomes" id="UP000239007"/>
    </source>
</evidence>
<evidence type="ECO:0000256" key="4">
    <source>
        <dbReference type="ARBA" id="ARBA00022452"/>
    </source>
</evidence>
<dbReference type="InterPro" id="IPR039426">
    <property type="entry name" value="TonB-dep_rcpt-like"/>
</dbReference>
<comment type="caution">
    <text evidence="17">The sequence shown here is derived from an EMBL/GenBank/DDBJ whole genome shotgun (WGS) entry which is preliminary data.</text>
</comment>
<feature type="domain" description="TonB-dependent receptor plug" evidence="16">
    <location>
        <begin position="81"/>
        <end position="188"/>
    </location>
</feature>
<evidence type="ECO:0000256" key="8">
    <source>
        <dbReference type="ARBA" id="ARBA00023136"/>
    </source>
</evidence>
<dbReference type="InterPro" id="IPR000531">
    <property type="entry name" value="Beta-barrel_TonB"/>
</dbReference>
<keyword evidence="6 14" id="KW-0732">Signal</keyword>
<evidence type="ECO:0000256" key="9">
    <source>
        <dbReference type="ARBA" id="ARBA00023170"/>
    </source>
</evidence>
<evidence type="ECO:0000256" key="7">
    <source>
        <dbReference type="ARBA" id="ARBA00023077"/>
    </source>
</evidence>
<organism evidence="17 18">
    <name type="scientific">Psychrosphaera saromensis</name>
    <dbReference type="NCBI Taxonomy" id="716813"/>
    <lineage>
        <taxon>Bacteria</taxon>
        <taxon>Pseudomonadati</taxon>
        <taxon>Pseudomonadota</taxon>
        <taxon>Gammaproteobacteria</taxon>
        <taxon>Alteromonadales</taxon>
        <taxon>Pseudoalteromonadaceae</taxon>
        <taxon>Psychrosphaera</taxon>
    </lineage>
</organism>
<keyword evidence="3 11" id="KW-0813">Transport</keyword>
<feature type="chain" id="PRO_5015734868" evidence="14">
    <location>
        <begin position="22"/>
        <end position="686"/>
    </location>
</feature>
<feature type="signal peptide" evidence="14">
    <location>
        <begin position="1"/>
        <end position="21"/>
    </location>
</feature>
<feature type="region of interest" description="Disordered" evidence="13">
    <location>
        <begin position="22"/>
        <end position="62"/>
    </location>
</feature>
<evidence type="ECO:0000256" key="11">
    <source>
        <dbReference type="PROSITE-ProRule" id="PRU01360"/>
    </source>
</evidence>
<dbReference type="AlphaFoldDB" id="A0A2S7V0E7"/>
<evidence type="ECO:0000256" key="12">
    <source>
        <dbReference type="RuleBase" id="RU003357"/>
    </source>
</evidence>
<accession>A0A2S7V0E7</accession>
<dbReference type="GO" id="GO:0044718">
    <property type="term" value="P:siderophore transmembrane transport"/>
    <property type="evidence" value="ECO:0007669"/>
    <property type="project" value="TreeGrafter"/>
</dbReference>
<protein>
    <submittedName>
        <fullName evidence="17">Ligand-gated channel</fullName>
    </submittedName>
</protein>
<evidence type="ECO:0000256" key="2">
    <source>
        <dbReference type="ARBA" id="ARBA00008143"/>
    </source>
</evidence>
<evidence type="ECO:0000256" key="14">
    <source>
        <dbReference type="SAM" id="SignalP"/>
    </source>
</evidence>
<dbReference type="SUPFAM" id="SSF56935">
    <property type="entry name" value="Porins"/>
    <property type="match status" value="1"/>
</dbReference>
<dbReference type="GO" id="GO:0009279">
    <property type="term" value="C:cell outer membrane"/>
    <property type="evidence" value="ECO:0007669"/>
    <property type="project" value="UniProtKB-SubCell"/>
</dbReference>
<keyword evidence="9" id="KW-0675">Receptor</keyword>
<dbReference type="Gene3D" id="2.40.170.20">
    <property type="entry name" value="TonB-dependent receptor, beta-barrel domain"/>
    <property type="match status" value="1"/>
</dbReference>
<evidence type="ECO:0000259" key="16">
    <source>
        <dbReference type="Pfam" id="PF07715"/>
    </source>
</evidence>
<evidence type="ECO:0000259" key="15">
    <source>
        <dbReference type="Pfam" id="PF00593"/>
    </source>
</evidence>
<gene>
    <name evidence="17" type="ORF">BTO11_15900</name>
</gene>
<evidence type="ECO:0000256" key="10">
    <source>
        <dbReference type="ARBA" id="ARBA00023237"/>
    </source>
</evidence>
<dbReference type="InterPro" id="IPR037066">
    <property type="entry name" value="Plug_dom_sf"/>
</dbReference>
<keyword evidence="8 11" id="KW-0472">Membrane</keyword>
<dbReference type="EMBL" id="MSCH01000003">
    <property type="protein sequence ID" value="PQJ54991.1"/>
    <property type="molecule type" value="Genomic_DNA"/>
</dbReference>
<evidence type="ECO:0000256" key="6">
    <source>
        <dbReference type="ARBA" id="ARBA00022729"/>
    </source>
</evidence>
<feature type="domain" description="TonB-dependent receptor-like beta-barrel" evidence="15">
    <location>
        <begin position="219"/>
        <end position="641"/>
    </location>
</feature>
<keyword evidence="10 11" id="KW-0998">Cell outer membrane</keyword>
<dbReference type="InterPro" id="IPR012910">
    <property type="entry name" value="Plug_dom"/>
</dbReference>
<keyword evidence="18" id="KW-1185">Reference proteome</keyword>
<dbReference type="OrthoDB" id="9795928at2"/>
<evidence type="ECO:0000256" key="1">
    <source>
        <dbReference type="ARBA" id="ARBA00004571"/>
    </source>
</evidence>
<sequence length="686" mass="75651">MQTNYKKLAVIALLVPALAQANDKDEHQNKAQDEHDLHEKKSHEHALHEKNHHEHAHHEKNDSTIEKIQVNASRLGRIVTESATRTEVIDGEEIQEKALMRPGNISMLVAETGGVRVQTTSPALGSANIRLQGMFGRYTQLLSDGLPLYGGQTASIGLLQIPPTDLANVEIIKGSASSLYGGSALGGVINLISRTPNDEPEGEVLVNVTSKNGQDITSYFSSPISESTSASVTAGVHHQEQQDLDNDGWIDMAGYKRASVRPRFYWQDDTGANLYLTLGAMTEQRTGGTVANSNLPDGNPFAQTQDSLRTDIGFIYDKPVGEMMNVNVRGSAMNQDHEHEYGTVFEDDSHQSQLIETSLSGYTEKAAWVVGVAFQSEEYSSETFPIHDYSYQVPGVFTQVDFDANDEVSLSLSTRADWHSEYGTQVSPRISMLYKPGDWTVRGSYGQGFFAPSPFIEDIDEAGLSRLAPLENIDAETASTASMDISYVLGSMETSMTLFASDVENATDLEVIDSLDPTSDKQVRIVNAAGESQIRGVELLLRYRWQDIKFTGSYLYTDATKADETGFNHTPLALTPKHSAGAVVMWEEHGSHMVGFEAYYTGTQQLENNPYLSKSKPYWHLGLLGQITIGKISYFLNAENLLNVRQTRDYSLVLPTQSASGRWTTDIWSRNDGFTVNAGFRVKFGE</sequence>
<name>A0A2S7V0E7_9GAMM</name>
<dbReference type="RefSeq" id="WP_105053515.1">
    <property type="nucleotide sequence ID" value="NZ_BMYG01000001.1"/>
</dbReference>
<keyword evidence="5 11" id="KW-0812">Transmembrane</keyword>
<dbReference type="PROSITE" id="PS52016">
    <property type="entry name" value="TONB_DEPENDENT_REC_3"/>
    <property type="match status" value="1"/>
</dbReference>
<evidence type="ECO:0000256" key="3">
    <source>
        <dbReference type="ARBA" id="ARBA00022448"/>
    </source>
</evidence>
<evidence type="ECO:0000256" key="5">
    <source>
        <dbReference type="ARBA" id="ARBA00022692"/>
    </source>
</evidence>
<reference evidence="17 18" key="1">
    <citation type="submission" date="2016-12" db="EMBL/GenBank/DDBJ databases">
        <title>Diversity of luminous bacteria.</title>
        <authorList>
            <person name="Yoshizawa S."/>
            <person name="Kogure K."/>
        </authorList>
    </citation>
    <scope>NUCLEOTIDE SEQUENCE [LARGE SCALE GENOMIC DNA]</scope>
    <source>
        <strain evidence="17 18">SA4-48</strain>
    </source>
</reference>
<dbReference type="InterPro" id="IPR036942">
    <property type="entry name" value="Beta-barrel_TonB_sf"/>
</dbReference>
<dbReference type="Gene3D" id="2.170.130.10">
    <property type="entry name" value="TonB-dependent receptor, plug domain"/>
    <property type="match status" value="1"/>
</dbReference>
<dbReference type="PANTHER" id="PTHR30069:SF29">
    <property type="entry name" value="HEMOGLOBIN AND HEMOGLOBIN-HAPTOGLOBIN-BINDING PROTEIN 1-RELATED"/>
    <property type="match status" value="1"/>
</dbReference>
<dbReference type="Proteomes" id="UP000239007">
    <property type="component" value="Unassembled WGS sequence"/>
</dbReference>
<keyword evidence="7 12" id="KW-0798">TonB box</keyword>